<organism evidence="12 13">
    <name type="scientific">Pelobates cultripes</name>
    <name type="common">Western spadefoot toad</name>
    <dbReference type="NCBI Taxonomy" id="61616"/>
    <lineage>
        <taxon>Eukaryota</taxon>
        <taxon>Metazoa</taxon>
        <taxon>Chordata</taxon>
        <taxon>Craniata</taxon>
        <taxon>Vertebrata</taxon>
        <taxon>Euteleostomi</taxon>
        <taxon>Amphibia</taxon>
        <taxon>Batrachia</taxon>
        <taxon>Anura</taxon>
        <taxon>Pelobatoidea</taxon>
        <taxon>Pelobatidae</taxon>
        <taxon>Pelobates</taxon>
    </lineage>
</organism>
<comment type="subcellular location">
    <subcellularLocation>
        <location evidence="1">Cytoplasm</location>
        <location evidence="1">Cytoskeleton</location>
    </subcellularLocation>
</comment>
<reference evidence="12" key="1">
    <citation type="submission" date="2022-03" db="EMBL/GenBank/DDBJ databases">
        <authorList>
            <person name="Alioto T."/>
            <person name="Alioto T."/>
            <person name="Gomez Garrido J."/>
        </authorList>
    </citation>
    <scope>NUCLEOTIDE SEQUENCE</scope>
</reference>
<feature type="region of interest" description="Disordered" evidence="9">
    <location>
        <begin position="1142"/>
        <end position="1175"/>
    </location>
</feature>
<feature type="coiled-coil region" evidence="8">
    <location>
        <begin position="1377"/>
        <end position="1407"/>
    </location>
</feature>
<dbReference type="GO" id="GO:0005874">
    <property type="term" value="C:microtubule"/>
    <property type="evidence" value="ECO:0007669"/>
    <property type="project" value="UniProtKB-KW"/>
</dbReference>
<comment type="similarity">
    <text evidence="2">Belongs to the shroom family.</text>
</comment>
<dbReference type="PROSITE" id="PS51307">
    <property type="entry name" value="ASD2"/>
    <property type="match status" value="1"/>
</dbReference>
<dbReference type="PANTHER" id="PTHR15012:SF37">
    <property type="entry name" value="PROTEIN SHROOM1"/>
    <property type="match status" value="1"/>
</dbReference>
<evidence type="ECO:0000313" key="12">
    <source>
        <dbReference type="EMBL" id="CAH2277022.1"/>
    </source>
</evidence>
<feature type="region of interest" description="Disordered" evidence="9">
    <location>
        <begin position="1059"/>
        <end position="1105"/>
    </location>
</feature>
<dbReference type="Proteomes" id="UP001295444">
    <property type="component" value="Chromosome 03"/>
</dbReference>
<keyword evidence="5 7" id="KW-0009">Actin-binding</keyword>
<dbReference type="Pfam" id="PF08688">
    <property type="entry name" value="ASD1"/>
    <property type="match status" value="1"/>
</dbReference>
<evidence type="ECO:0000256" key="1">
    <source>
        <dbReference type="ARBA" id="ARBA00004245"/>
    </source>
</evidence>
<feature type="compositionally biased region" description="Polar residues" evidence="9">
    <location>
        <begin position="521"/>
        <end position="545"/>
    </location>
</feature>
<feature type="region of interest" description="Disordered" evidence="9">
    <location>
        <begin position="724"/>
        <end position="752"/>
    </location>
</feature>
<evidence type="ECO:0000313" key="13">
    <source>
        <dbReference type="Proteomes" id="UP001295444"/>
    </source>
</evidence>
<feature type="domain" description="ASD1" evidence="10">
    <location>
        <begin position="558"/>
        <end position="659"/>
    </location>
</feature>
<feature type="region of interest" description="Disordered" evidence="9">
    <location>
        <begin position="517"/>
        <end position="545"/>
    </location>
</feature>
<dbReference type="Gene3D" id="6.10.250.3120">
    <property type="match status" value="1"/>
</dbReference>
<evidence type="ECO:0000256" key="3">
    <source>
        <dbReference type="ARBA" id="ARBA00022490"/>
    </source>
</evidence>
<evidence type="ECO:0000256" key="2">
    <source>
        <dbReference type="ARBA" id="ARBA00006469"/>
    </source>
</evidence>
<dbReference type="PROSITE" id="PS51306">
    <property type="entry name" value="ASD1"/>
    <property type="match status" value="1"/>
</dbReference>
<evidence type="ECO:0000256" key="8">
    <source>
        <dbReference type="SAM" id="Coils"/>
    </source>
</evidence>
<dbReference type="GO" id="GO:0007015">
    <property type="term" value="P:actin filament organization"/>
    <property type="evidence" value="ECO:0007669"/>
    <property type="project" value="TreeGrafter"/>
</dbReference>
<dbReference type="GO" id="GO:0051015">
    <property type="term" value="F:actin filament binding"/>
    <property type="evidence" value="ECO:0007669"/>
    <property type="project" value="InterPro"/>
</dbReference>
<dbReference type="Pfam" id="PF08687">
    <property type="entry name" value="ASD2"/>
    <property type="match status" value="1"/>
</dbReference>
<dbReference type="GO" id="GO:0005912">
    <property type="term" value="C:adherens junction"/>
    <property type="evidence" value="ECO:0007669"/>
    <property type="project" value="TreeGrafter"/>
</dbReference>
<dbReference type="InterPro" id="IPR027685">
    <property type="entry name" value="Shroom_fam"/>
</dbReference>
<evidence type="ECO:0000256" key="4">
    <source>
        <dbReference type="ARBA" id="ARBA00022701"/>
    </source>
</evidence>
<gene>
    <name evidence="12" type="ORF">PECUL_23A057045</name>
</gene>
<dbReference type="InterPro" id="IPR014799">
    <property type="entry name" value="ASD2_dom"/>
</dbReference>
<keyword evidence="6" id="KW-0206">Cytoskeleton</keyword>
<feature type="compositionally biased region" description="Polar residues" evidence="9">
    <location>
        <begin position="726"/>
        <end position="740"/>
    </location>
</feature>
<evidence type="ECO:0000256" key="6">
    <source>
        <dbReference type="ARBA" id="ARBA00023212"/>
    </source>
</evidence>
<dbReference type="GO" id="GO:0030864">
    <property type="term" value="C:cortical actin cytoskeleton"/>
    <property type="evidence" value="ECO:0007669"/>
    <property type="project" value="TreeGrafter"/>
</dbReference>
<evidence type="ECO:0000256" key="9">
    <source>
        <dbReference type="SAM" id="MobiDB-lite"/>
    </source>
</evidence>
<accession>A0AAD1RTT4</accession>
<dbReference type="EMBL" id="OW240914">
    <property type="protein sequence ID" value="CAH2277022.1"/>
    <property type="molecule type" value="Genomic_DNA"/>
</dbReference>
<keyword evidence="3" id="KW-0963">Cytoplasm</keyword>
<feature type="compositionally biased region" description="Basic and acidic residues" evidence="9">
    <location>
        <begin position="1072"/>
        <end position="1085"/>
    </location>
</feature>
<proteinExistence type="inferred from homology"/>
<keyword evidence="8" id="KW-0175">Coiled coil</keyword>
<protein>
    <submittedName>
        <fullName evidence="12">Shroom1 isoform X1</fullName>
    </submittedName>
</protein>
<dbReference type="GO" id="GO:0043296">
    <property type="term" value="C:apical junction complex"/>
    <property type="evidence" value="ECO:0007669"/>
    <property type="project" value="TreeGrafter"/>
</dbReference>
<keyword evidence="13" id="KW-1185">Reference proteome</keyword>
<dbReference type="InterPro" id="IPR014800">
    <property type="entry name" value="ASD1_dom"/>
</dbReference>
<sequence>MSSFGNAIERWSMADLRNPVNSEDYTNRISPAKSIATVVDSAYSSFSGSSYVVDYQTSFQNDSYHLNNDPRPYMDTEYVKAIYNPSTVDNGYLLDKSCMGDGAYNADTFLRTDSISMYKTKSKGSTNMSHSPPKRLDCCVTLQDIERFNVCGGNDSPCSQSIKLCPINISHFSSEHKVSQHQSKSSTWMKDGIQGDGSQERILPSFLERKENHYFGRPSFMLHSDGFPEMEESVNQNVLPSHLTEEVSSTYDNKKIPHINKLHEHFLKGMDLEIKENIPRDFFSNAKDVYIEQKECIPESNTDSKSTKCSSSEPMSERLGAYDNKGGIWVTKPGKEAHCYFSEKESDEVIQLAIGQPYKAQNEPMSIDCDSHGQCDKRHKMLDTKASQIFYHGPSDSESALSVKPLNSENAVNEGTKIHRVRKDATIRTIPMLSLQSNSEKYQNNFCELTSDKITKEATPMLYHLSGGRNNPFAGRIHSINQVKQTEQNPESKTCKNLDNISTAQVTEDQINVKQLRKNRSQSQLSELTDNLSNDDGTTGSLTSSAEESFMHDYREKLKVAQKKVLRETSFKRKDLQMSLPGRLKLNPSKRPTIDHLRSHSLSSANEETKLVPPKTSVDINCKKFDPEKSVSRIGGRKRITKEQRKLCYSEPEKLDHLGIQNSGFTWREGSTIYTQSKTSNSDMALKVRSLDNKERTVSTSNLSKTELKQIQQNALMQYMERKTNQRPNSNPQGHMQRTSGMKKYERKSMPSDKSCNDLAQAYIHRRSTGASSSYDATVTWSDRFIRNSPCGDSGKHADLSVEEKCMTYLDQCILEDKKYSEDYPPSFCQKSKPAQLGQVSKGCRTFSASVLSNNNNQDFSNRLSVTEGIALMEDDRASSSRGRGKSMEDIGTADIVRLSVLSQSTDQLYHIKELLKLPRTESASCTSVVHQERLWVSTENDLGNVPSKTSREDARPRRSNVASSAHDKHSRPSRVSAVSSATETYISQEVLHAGALEKSKSLESEDEVFSQAVAIRKELCSRISYGHQEDSRRPLSYCDETPSFVTVMPGHVTLEHTTVTDPEASSESDEKDLPENGDKLKDDSVELVETQTVRKSPDPTADSEDIRLAESKPMSNSQQEELLLVPSSQVNVLQTSQSLVVQSKPDENNGKVGQESEASVLTSADPGGEADFPRVELKAPEDDRHAELIKEIIAEDKSLSDILKPLPVRESAMDLMKSLFLMDISEMEKCRHRGSPKKDNNEILSSNRKSSLEGISKLSPKTMLLLEKCSRQIDGESQGGITAKKTELMSSICSKLEELCEQRELLLSDIRENLSDGKNMEAVVKEICKPNEYERYMMFIGDLEKVVSLLFCLSMRLARVENALSKIDDNTDAEEMQSLKERHNLLSRQREDAKDLKENLDRRERVVTGILAKYLSENQIQDYKHFVRFKTSFLIEQKDLDEKIKFHEEQLESLHNSIPP</sequence>
<name>A0AAD1RTT4_PELCU</name>
<dbReference type="GO" id="GO:0016324">
    <property type="term" value="C:apical plasma membrane"/>
    <property type="evidence" value="ECO:0007669"/>
    <property type="project" value="TreeGrafter"/>
</dbReference>
<feature type="domain" description="ASD2" evidence="11">
    <location>
        <begin position="1187"/>
        <end position="1460"/>
    </location>
</feature>
<evidence type="ECO:0000259" key="10">
    <source>
        <dbReference type="PROSITE" id="PS51306"/>
    </source>
</evidence>
<evidence type="ECO:0000256" key="7">
    <source>
        <dbReference type="PROSITE-ProRule" id="PRU00637"/>
    </source>
</evidence>
<evidence type="ECO:0000256" key="5">
    <source>
        <dbReference type="ARBA" id="ARBA00023203"/>
    </source>
</evidence>
<dbReference type="PANTHER" id="PTHR15012">
    <property type="entry name" value="APICAL PROTEIN/SHROOM-RELATED"/>
    <property type="match status" value="1"/>
</dbReference>
<feature type="region of interest" description="Disordered" evidence="9">
    <location>
        <begin position="941"/>
        <end position="981"/>
    </location>
</feature>
<keyword evidence="4" id="KW-0493">Microtubule</keyword>
<evidence type="ECO:0000259" key="11">
    <source>
        <dbReference type="PROSITE" id="PS51307"/>
    </source>
</evidence>